<dbReference type="PANTHER" id="PTHR47505:SF1">
    <property type="entry name" value="DNA UTILIZATION PROTEIN YHGH"/>
    <property type="match status" value="1"/>
</dbReference>
<proteinExistence type="predicted"/>
<evidence type="ECO:0008006" key="3">
    <source>
        <dbReference type="Google" id="ProtNLM"/>
    </source>
</evidence>
<dbReference type="Proteomes" id="UP000298860">
    <property type="component" value="Unassembled WGS sequence"/>
</dbReference>
<dbReference type="OrthoDB" id="5244859at2"/>
<gene>
    <name evidence="1" type="ORF">GTS_29220</name>
</gene>
<dbReference type="EMBL" id="BJFL01000013">
    <property type="protein sequence ID" value="GDY31289.1"/>
    <property type="molecule type" value="Genomic_DNA"/>
</dbReference>
<sequence length="225" mass="22956">MLGPLAPLVDLVVPVRCAGCRDAPGTVLCPHCRAAFGELLPVARACLAEGPPAHALAEYRGAAREAVLAYKERGRRELAGPLGELLAAGLLSLPGARADHEGTWWLVPAPSRRSAARQRGGEHMLRLVRRGAAALARHGRAAAVAPALRLHRGARDSVGLTAAGRAANLAGRVRVVPAGAPRPGTPVVLVDDVVTTGATVRACAAALARAGLVVTAVLALTRAGA</sequence>
<reference evidence="2" key="1">
    <citation type="submission" date="2019-04" db="EMBL/GenBank/DDBJ databases">
        <title>Draft genome sequence of Pseudonocardiaceae bacterium SL3-2-4.</title>
        <authorList>
            <person name="Ningsih F."/>
            <person name="Yokota A."/>
            <person name="Sakai Y."/>
            <person name="Nanatani K."/>
            <person name="Yabe S."/>
            <person name="Oetari A."/>
            <person name="Sjamsuridzal W."/>
        </authorList>
    </citation>
    <scope>NUCLEOTIDE SEQUENCE [LARGE SCALE GENOMIC DNA]</scope>
    <source>
        <strain evidence="2">SL3-2-4</strain>
    </source>
</reference>
<dbReference type="SUPFAM" id="SSF53271">
    <property type="entry name" value="PRTase-like"/>
    <property type="match status" value="1"/>
</dbReference>
<dbReference type="RefSeq" id="WP_137814375.1">
    <property type="nucleotide sequence ID" value="NZ_BJFL01000013.1"/>
</dbReference>
<dbReference type="InterPro" id="IPR051910">
    <property type="entry name" value="ComF/GntX_DNA_util-trans"/>
</dbReference>
<name>A0A4D4JA50_9PSEU</name>
<evidence type="ECO:0000313" key="2">
    <source>
        <dbReference type="Proteomes" id="UP000298860"/>
    </source>
</evidence>
<organism evidence="1 2">
    <name type="scientific">Gandjariella thermophila</name>
    <dbReference type="NCBI Taxonomy" id="1931992"/>
    <lineage>
        <taxon>Bacteria</taxon>
        <taxon>Bacillati</taxon>
        <taxon>Actinomycetota</taxon>
        <taxon>Actinomycetes</taxon>
        <taxon>Pseudonocardiales</taxon>
        <taxon>Pseudonocardiaceae</taxon>
        <taxon>Gandjariella</taxon>
    </lineage>
</organism>
<keyword evidence="2" id="KW-1185">Reference proteome</keyword>
<evidence type="ECO:0000313" key="1">
    <source>
        <dbReference type="EMBL" id="GDY31289.1"/>
    </source>
</evidence>
<dbReference type="Gene3D" id="3.40.50.2020">
    <property type="match status" value="1"/>
</dbReference>
<accession>A0A4D4JA50</accession>
<dbReference type="AlphaFoldDB" id="A0A4D4JA50"/>
<comment type="caution">
    <text evidence="1">The sequence shown here is derived from an EMBL/GenBank/DDBJ whole genome shotgun (WGS) entry which is preliminary data.</text>
</comment>
<dbReference type="PANTHER" id="PTHR47505">
    <property type="entry name" value="DNA UTILIZATION PROTEIN YHGH"/>
    <property type="match status" value="1"/>
</dbReference>
<dbReference type="InterPro" id="IPR029057">
    <property type="entry name" value="PRTase-like"/>
</dbReference>
<protein>
    <recommendedName>
        <fullName evidence="3">Amidophosphoribosyltransferase</fullName>
    </recommendedName>
</protein>